<dbReference type="GeneID" id="84023311"/>
<accession>A0A6N2S2F0</accession>
<organism evidence="1">
    <name type="scientific">Akkermansia muciniphila</name>
    <dbReference type="NCBI Taxonomy" id="239935"/>
    <lineage>
        <taxon>Bacteria</taxon>
        <taxon>Pseudomonadati</taxon>
        <taxon>Verrucomicrobiota</taxon>
        <taxon>Verrucomicrobiia</taxon>
        <taxon>Verrucomicrobiales</taxon>
        <taxon>Akkermansiaceae</taxon>
        <taxon>Akkermansia</taxon>
    </lineage>
</organism>
<dbReference type="EMBL" id="CACRSS010000002">
    <property type="protein sequence ID" value="VYS87286.1"/>
    <property type="molecule type" value="Genomic_DNA"/>
</dbReference>
<proteinExistence type="predicted"/>
<dbReference type="OrthoDB" id="9946677at2"/>
<protein>
    <submittedName>
        <fullName evidence="1">Uncharacterized protein</fullName>
    </submittedName>
</protein>
<dbReference type="RefSeq" id="WP_022397296.1">
    <property type="nucleotide sequence ID" value="NZ_CACRSS010000002.1"/>
</dbReference>
<reference evidence="1" key="1">
    <citation type="submission" date="2019-11" db="EMBL/GenBank/DDBJ databases">
        <authorList>
            <person name="Feng L."/>
        </authorList>
    </citation>
    <scope>NUCLEOTIDE SEQUENCE</scope>
    <source>
        <strain evidence="1">AMuciniphilaLFYP55</strain>
    </source>
</reference>
<name>A0A6N2S2F0_9BACT</name>
<gene>
    <name evidence="1" type="ORF">AMLFYP55_01937</name>
</gene>
<sequence>MCTRTRAYLTLLREYKAEIVMIVGFAAAAIMYADMRTFINEQTRTLTEINLRLSNLEHQTQK</sequence>
<evidence type="ECO:0000313" key="1">
    <source>
        <dbReference type="EMBL" id="VYS87286.1"/>
    </source>
</evidence>
<dbReference type="AlphaFoldDB" id="A0A6N2S2F0"/>